<dbReference type="Proteomes" id="UP001529380">
    <property type="component" value="Unassembled WGS sequence"/>
</dbReference>
<evidence type="ECO:0000313" key="1">
    <source>
        <dbReference type="EMBL" id="MDM8201573.1"/>
    </source>
</evidence>
<name>A0ABT7URQ7_9FIRM</name>
<protein>
    <submittedName>
        <fullName evidence="1">TM1812 family CRISPR-associated protein</fullName>
    </submittedName>
</protein>
<organism evidence="1 2">
    <name type="scientific">Allofournierella massiliensis</name>
    <dbReference type="NCBI Taxonomy" id="1650663"/>
    <lineage>
        <taxon>Bacteria</taxon>
        <taxon>Bacillati</taxon>
        <taxon>Bacillota</taxon>
        <taxon>Clostridia</taxon>
        <taxon>Eubacteriales</taxon>
        <taxon>Oscillospiraceae</taxon>
        <taxon>Allofournierella</taxon>
    </lineage>
</organism>
<dbReference type="RefSeq" id="WP_289600096.1">
    <property type="nucleotide sequence ID" value="NZ_JAUDCL010000016.1"/>
</dbReference>
<reference evidence="1 2" key="2">
    <citation type="submission" date="2023-06" db="EMBL/GenBank/DDBJ databases">
        <title>Identification and characterization of horizontal gene transfer across gut microbiota members of farm animals based on homology search.</title>
        <authorList>
            <person name="Schwarzerova J."/>
            <person name="Nykrynova M."/>
            <person name="Jureckova K."/>
            <person name="Cejkova D."/>
            <person name="Rychlik I."/>
        </authorList>
    </citation>
    <scope>NUCLEOTIDE SEQUENCE [LARGE SCALE GENOMIC DNA]</scope>
    <source>
        <strain evidence="1 2">ET340</strain>
    </source>
</reference>
<comment type="caution">
    <text evidence="1">The sequence shown here is derived from an EMBL/GenBank/DDBJ whole genome shotgun (WGS) entry which is preliminary data.</text>
</comment>
<sequence>MKKFFSIIPLQVPGRLDQYQYQAVGNQKLQMDHETSFPILTAVHGYVNPGETIEMVTLVADNENGRHNLGIFKQQLKEVCDEIGCKVQVKQISVPEDEAVATHVGTFQNLIDAVEDDDELFACITFGTKPQSTALQMALQYGYRIKENVSVSCVVYGNIQRPTAQKETWKAYVYDETALIQLDEIVRVLADRRVSRPREILDRILSL</sequence>
<proteinExistence type="predicted"/>
<reference evidence="1 2" key="3">
    <citation type="submission" date="2023-06" db="EMBL/GenBank/DDBJ databases">
        <authorList>
            <person name="Zeman M."/>
            <person name="Kubasova T."/>
            <person name="Jahodarova E."/>
            <person name="Nykrynova M."/>
            <person name="Rychlik I."/>
        </authorList>
    </citation>
    <scope>NUCLEOTIDE SEQUENCE [LARGE SCALE GENOMIC DNA]</scope>
    <source>
        <strain evidence="1 2">ET340</strain>
    </source>
</reference>
<keyword evidence="2" id="KW-1185">Reference proteome</keyword>
<dbReference type="EMBL" id="JAUDCL010000016">
    <property type="protein sequence ID" value="MDM8201573.1"/>
    <property type="molecule type" value="Genomic_DNA"/>
</dbReference>
<gene>
    <name evidence="1" type="ORF">QUW08_09775</name>
</gene>
<reference evidence="2" key="1">
    <citation type="submission" date="2023-06" db="EMBL/GenBank/DDBJ databases">
        <title>Identification and characterization of horizontal gene transfer across gut microbiota members of farm animals based on homology search.</title>
        <authorList>
            <person name="Zeman M."/>
            <person name="Kubasova T."/>
            <person name="Jahodarova E."/>
            <person name="Nykrynova M."/>
            <person name="Rychlik I."/>
        </authorList>
    </citation>
    <scope>NUCLEOTIDE SEQUENCE [LARGE SCALE GENOMIC DNA]</scope>
    <source>
        <strain evidence="2">ET340</strain>
    </source>
</reference>
<evidence type="ECO:0000313" key="2">
    <source>
        <dbReference type="Proteomes" id="UP001529380"/>
    </source>
</evidence>
<accession>A0ABT7URQ7</accession>